<evidence type="ECO:0000256" key="6">
    <source>
        <dbReference type="ARBA" id="ARBA00022801"/>
    </source>
</evidence>
<dbReference type="FunFam" id="3.40.50.200:FF:000005">
    <property type="entry name" value="Proprotein convertase subtilisin/kexin type 7"/>
    <property type="match status" value="1"/>
</dbReference>
<gene>
    <name evidence="18" type="ORF">EMPS_03364</name>
</gene>
<evidence type="ECO:0000256" key="1">
    <source>
        <dbReference type="ARBA" id="ARBA00004370"/>
    </source>
</evidence>
<dbReference type="PANTHER" id="PTHR42884:SF14">
    <property type="entry name" value="NEUROENDOCRINE CONVERTASE 1"/>
    <property type="match status" value="1"/>
</dbReference>
<evidence type="ECO:0000256" key="3">
    <source>
        <dbReference type="ARBA" id="ARBA00022670"/>
    </source>
</evidence>
<dbReference type="SUPFAM" id="SSF52743">
    <property type="entry name" value="Subtilisin-like"/>
    <property type="match status" value="1"/>
</dbReference>
<name>A0A9P3H6M8_9FUNG</name>
<keyword evidence="6 14" id="KW-0378">Hydrolase</keyword>
<dbReference type="InterPro" id="IPR022398">
    <property type="entry name" value="Peptidase_S8_His-AS"/>
</dbReference>
<keyword evidence="5" id="KW-0732">Signal</keyword>
<dbReference type="PROSITE" id="PS51829">
    <property type="entry name" value="P_HOMO_B"/>
    <property type="match status" value="1"/>
</dbReference>
<evidence type="ECO:0000259" key="17">
    <source>
        <dbReference type="PROSITE" id="PS51829"/>
    </source>
</evidence>
<evidence type="ECO:0000256" key="10">
    <source>
        <dbReference type="ARBA" id="ARBA00023136"/>
    </source>
</evidence>
<evidence type="ECO:0000256" key="12">
    <source>
        <dbReference type="ARBA" id="ARBA00023180"/>
    </source>
</evidence>
<feature type="region of interest" description="Disordered" evidence="15">
    <location>
        <begin position="844"/>
        <end position="948"/>
    </location>
</feature>
<dbReference type="PROSITE" id="PS51892">
    <property type="entry name" value="SUBTILASE"/>
    <property type="match status" value="1"/>
</dbReference>
<keyword evidence="11" id="KW-0865">Zymogen</keyword>
<keyword evidence="8" id="KW-0106">Calcium</keyword>
<dbReference type="InterPro" id="IPR015500">
    <property type="entry name" value="Peptidase_S8_subtilisin-rel"/>
</dbReference>
<dbReference type="Gene3D" id="3.40.50.200">
    <property type="entry name" value="Peptidase S8/S53 domain"/>
    <property type="match status" value="1"/>
</dbReference>
<dbReference type="GO" id="GO:0004252">
    <property type="term" value="F:serine-type endopeptidase activity"/>
    <property type="evidence" value="ECO:0007669"/>
    <property type="project" value="UniProtKB-UniRule"/>
</dbReference>
<dbReference type="Proteomes" id="UP000827284">
    <property type="component" value="Unassembled WGS sequence"/>
</dbReference>
<keyword evidence="12" id="KW-0325">Glycoprotein</keyword>
<dbReference type="PROSITE" id="PS00138">
    <property type="entry name" value="SUBTILASE_SER"/>
    <property type="match status" value="1"/>
</dbReference>
<feature type="active site" description="Charge relay system" evidence="13 14">
    <location>
        <position position="421"/>
    </location>
</feature>
<dbReference type="PROSITE" id="PS00137">
    <property type="entry name" value="SUBTILASE_HIS"/>
    <property type="match status" value="1"/>
</dbReference>
<evidence type="ECO:0000256" key="4">
    <source>
        <dbReference type="ARBA" id="ARBA00022692"/>
    </source>
</evidence>
<feature type="domain" description="P/Homo B" evidence="17">
    <location>
        <begin position="707"/>
        <end position="844"/>
    </location>
</feature>
<feature type="compositionally biased region" description="Acidic residues" evidence="15">
    <location>
        <begin position="1067"/>
        <end position="1076"/>
    </location>
</feature>
<keyword evidence="3 14" id="KW-0645">Protease</keyword>
<evidence type="ECO:0000256" key="14">
    <source>
        <dbReference type="PROSITE-ProRule" id="PRU01240"/>
    </source>
</evidence>
<feature type="region of interest" description="Disordered" evidence="15">
    <location>
        <begin position="148"/>
        <end position="173"/>
    </location>
</feature>
<dbReference type="Gene3D" id="2.60.120.260">
    <property type="entry name" value="Galactose-binding domain-like"/>
    <property type="match status" value="1"/>
</dbReference>
<organism evidence="18 19">
    <name type="scientific">Entomortierella parvispora</name>
    <dbReference type="NCBI Taxonomy" id="205924"/>
    <lineage>
        <taxon>Eukaryota</taxon>
        <taxon>Fungi</taxon>
        <taxon>Fungi incertae sedis</taxon>
        <taxon>Mucoromycota</taxon>
        <taxon>Mortierellomycotina</taxon>
        <taxon>Mortierellomycetes</taxon>
        <taxon>Mortierellales</taxon>
        <taxon>Mortierellaceae</taxon>
        <taxon>Entomortierella</taxon>
    </lineage>
</organism>
<evidence type="ECO:0000256" key="7">
    <source>
        <dbReference type="ARBA" id="ARBA00022825"/>
    </source>
</evidence>
<feature type="active site" description="Charge relay system" evidence="13 14">
    <location>
        <position position="459"/>
    </location>
</feature>
<dbReference type="GO" id="GO:0007323">
    <property type="term" value="P:peptide pheromone maturation"/>
    <property type="evidence" value="ECO:0007669"/>
    <property type="project" value="UniProtKB-ARBA"/>
</dbReference>
<dbReference type="CDD" id="cd04059">
    <property type="entry name" value="Peptidases_S8_Protein_convertases_Kexins_Furin-like"/>
    <property type="match status" value="1"/>
</dbReference>
<dbReference type="InterPro" id="IPR008979">
    <property type="entry name" value="Galactose-bd-like_sf"/>
</dbReference>
<dbReference type="InterPro" id="IPR036852">
    <property type="entry name" value="Peptidase_S8/S53_dom_sf"/>
</dbReference>
<reference evidence="18" key="1">
    <citation type="submission" date="2021-11" db="EMBL/GenBank/DDBJ databases">
        <authorList>
            <person name="Herlambang A."/>
            <person name="Guo Y."/>
            <person name="Takashima Y."/>
            <person name="Nishizawa T."/>
        </authorList>
    </citation>
    <scope>NUCLEOTIDE SEQUENCE</scope>
    <source>
        <strain evidence="18">E1425</strain>
    </source>
</reference>
<dbReference type="PANTHER" id="PTHR42884">
    <property type="entry name" value="PROPROTEIN CONVERTASE SUBTILISIN/KEXIN-RELATED"/>
    <property type="match status" value="1"/>
</dbReference>
<dbReference type="InterPro" id="IPR034182">
    <property type="entry name" value="Kexin/furin"/>
</dbReference>
<comment type="caution">
    <text evidence="18">The sequence shown here is derived from an EMBL/GenBank/DDBJ whole genome shotgun (WGS) entry which is preliminary data.</text>
</comment>
<dbReference type="InterPro" id="IPR023828">
    <property type="entry name" value="Peptidase_S8_Ser-AS"/>
</dbReference>
<evidence type="ECO:0000256" key="11">
    <source>
        <dbReference type="ARBA" id="ARBA00023145"/>
    </source>
</evidence>
<feature type="active site" description="Charge relay system" evidence="13 14">
    <location>
        <position position="631"/>
    </location>
</feature>
<dbReference type="InterPro" id="IPR002884">
    <property type="entry name" value="P_dom"/>
</dbReference>
<evidence type="ECO:0000256" key="16">
    <source>
        <dbReference type="SAM" id="Phobius"/>
    </source>
</evidence>
<evidence type="ECO:0000313" key="19">
    <source>
        <dbReference type="Proteomes" id="UP000827284"/>
    </source>
</evidence>
<evidence type="ECO:0000313" key="18">
    <source>
        <dbReference type="EMBL" id="GJJ71014.1"/>
    </source>
</evidence>
<evidence type="ECO:0000256" key="5">
    <source>
        <dbReference type="ARBA" id="ARBA00022729"/>
    </source>
</evidence>
<dbReference type="Pfam" id="PF01483">
    <property type="entry name" value="P_proprotein"/>
    <property type="match status" value="1"/>
</dbReference>
<feature type="compositionally biased region" description="Acidic residues" evidence="15">
    <location>
        <begin position="303"/>
        <end position="370"/>
    </location>
</feature>
<feature type="region of interest" description="Disordered" evidence="15">
    <location>
        <begin position="209"/>
        <end position="233"/>
    </location>
</feature>
<comment type="similarity">
    <text evidence="2">Belongs to the peptidase S8 family. Furin subfamily.</text>
</comment>
<evidence type="ECO:0000256" key="15">
    <source>
        <dbReference type="SAM" id="MobiDB-lite"/>
    </source>
</evidence>
<evidence type="ECO:0000256" key="9">
    <source>
        <dbReference type="ARBA" id="ARBA00022989"/>
    </source>
</evidence>
<evidence type="ECO:0000256" key="2">
    <source>
        <dbReference type="ARBA" id="ARBA00005325"/>
    </source>
</evidence>
<keyword evidence="9 16" id="KW-1133">Transmembrane helix</keyword>
<dbReference type="SUPFAM" id="SSF49785">
    <property type="entry name" value="Galactose-binding domain-like"/>
    <property type="match status" value="1"/>
</dbReference>
<dbReference type="Pfam" id="PF00082">
    <property type="entry name" value="Peptidase_S8"/>
    <property type="match status" value="1"/>
</dbReference>
<dbReference type="GO" id="GO:0016485">
    <property type="term" value="P:protein processing"/>
    <property type="evidence" value="ECO:0007669"/>
    <property type="project" value="TreeGrafter"/>
</dbReference>
<feature type="transmembrane region" description="Helical" evidence="16">
    <location>
        <begin position="978"/>
        <end position="996"/>
    </location>
</feature>
<feature type="region of interest" description="Disordered" evidence="15">
    <location>
        <begin position="1025"/>
        <end position="1119"/>
    </location>
</feature>
<comment type="subcellular location">
    <subcellularLocation>
        <location evidence="1">Membrane</location>
    </subcellularLocation>
</comment>
<dbReference type="PRINTS" id="PR00723">
    <property type="entry name" value="SUBTILISIN"/>
</dbReference>
<protein>
    <submittedName>
        <fullName evidence="18">Kexin</fullName>
    </submittedName>
</protein>
<feature type="compositionally biased region" description="Basic and acidic residues" evidence="15">
    <location>
        <begin position="845"/>
        <end position="857"/>
    </location>
</feature>
<proteinExistence type="inferred from homology"/>
<feature type="compositionally biased region" description="Basic residues" evidence="15">
    <location>
        <begin position="1045"/>
        <end position="1058"/>
    </location>
</feature>
<feature type="region of interest" description="Disordered" evidence="15">
    <location>
        <begin position="267"/>
        <end position="370"/>
    </location>
</feature>
<dbReference type="InterPro" id="IPR000209">
    <property type="entry name" value="Peptidase_S8/S53_dom"/>
</dbReference>
<dbReference type="FunFam" id="2.60.120.260:FF:000026">
    <property type="entry name" value="proprotein convertase subtilisin/kexin type 7"/>
    <property type="match status" value="1"/>
</dbReference>
<accession>A0A9P3H6M8</accession>
<dbReference type="EMBL" id="BQFW01000004">
    <property type="protein sequence ID" value="GJJ71014.1"/>
    <property type="molecule type" value="Genomic_DNA"/>
</dbReference>
<sequence length="1119" mass="122928">MDSSGTRLRFAGWIAILSTVVYLARTSLASRAVDYIPEYDHDHKDYYLIQIASTAASPVTDSLDFMAAATSSAESQVPLPQLHKEQQQALGRLLGLQFESRVGALSDYYLFSVARPQQGSLKERQQLPRRRHSKRSLDLGIKSCARSPLTARAESPLDSLSGRQEGEEQPHEQEDEILIGQAVADALPDPIVERFNDIKRRLPEIAQAAAATEEEADTVSGQDVGTRLEKRAGETENRHALLLEREVMGMMGEIHKQELRQRIKKRAPLPDDPLGQSNPSLVQKPLEQELRRRRPLSGRGRQDDEDGEGSEENEDDVQMDEDQMEDTEDTEQVSEVDAEGGTDGDSEQEGEAEGQESEEDMSDQVGEEQPEDQVATMFEIGDPGFKYQWHLHNTKDRHDINVTGVWEQGINGTGVNVAIIDDGLDMTSEDLAPNFFKEGSWDFNDHTALPKPRLIDDQHGTRCAGEIAAAKNDLCGLGVAYGAKVAGLRILSGQITDVDEAAALNYNFHENHIYSCSWGPPDDGKSMDGPKGVVLDAMINGIKNGRSGLGSIYVFATGNGGGQDDDCNFDGYTNSLYTVSIGAIDRAHEHPYYSEACSAQLAVTYSNGGGSAIYTCDVGERRCFSQHGGTSAAAPIAAGMVALMLSVRPDLTWRDVQYLFMVTAVPVATHDRDWTRTAAGRMFNHKFGYGNLDAYALVEAAKDFKSLGMQTFFYPPVVTVNENIAYGSKGVSSVLTVTADDLTAPSVKLSTLEHITVTVNIKHQRRGDVEVILTSPNQVQSLLGARRRLDTSTHGFVNWTFMSVKHWGESPIGDWTLTVRDQNNPAAKGKFVDWRIQFWGEVEQQVDKSESDPSKDESLDDDQILTETETPIMLKDGAIKEVGVSDDEETSGDTGKSKLILGDPESDTGSELGTDQSEHDRVTEGSSRKHGQINDKDSGNEVSEEDLLEDEAKDTKLKAELDDQFSEDDWGFGFSHTFYVFIGVIGLGGLIVGYMTKHKLDGRGRYTSIREGILGVRRSYSREEGDIGLLPTTRLGSGGNARGGRSQRSRSSRGRPSRQSRILYDVGEVDDEEEELGPTASRMESQTRVGSVAKYTDDDRVGSDTDDEDFLIAPTTSSQ</sequence>
<reference evidence="18" key="2">
    <citation type="journal article" date="2022" name="Microbiol. Resour. Announc.">
        <title>Whole-Genome Sequence of Entomortierella parvispora E1425, a Mucoromycotan Fungus Associated with Burkholderiaceae-Related Endosymbiotic Bacteria.</title>
        <authorList>
            <person name="Herlambang A."/>
            <person name="Guo Y."/>
            <person name="Takashima Y."/>
            <person name="Narisawa K."/>
            <person name="Ohta H."/>
            <person name="Nishizawa T."/>
        </authorList>
    </citation>
    <scope>NUCLEOTIDE SEQUENCE</scope>
    <source>
        <strain evidence="18">E1425</strain>
    </source>
</reference>
<keyword evidence="19" id="KW-1185">Reference proteome</keyword>
<dbReference type="GO" id="GO:0005802">
    <property type="term" value="C:trans-Golgi network"/>
    <property type="evidence" value="ECO:0007669"/>
    <property type="project" value="TreeGrafter"/>
</dbReference>
<dbReference type="OrthoDB" id="300641at2759"/>
<keyword evidence="10 16" id="KW-0472">Membrane</keyword>
<feature type="compositionally biased region" description="Basic and acidic residues" evidence="15">
    <location>
        <begin position="916"/>
        <end position="939"/>
    </location>
</feature>
<evidence type="ECO:0000256" key="8">
    <source>
        <dbReference type="ARBA" id="ARBA00022837"/>
    </source>
</evidence>
<keyword evidence="7 14" id="KW-0720">Serine protease</keyword>
<keyword evidence="4 16" id="KW-0812">Transmembrane</keyword>
<dbReference type="GO" id="GO:0000139">
    <property type="term" value="C:Golgi membrane"/>
    <property type="evidence" value="ECO:0007669"/>
    <property type="project" value="TreeGrafter"/>
</dbReference>
<evidence type="ECO:0000256" key="13">
    <source>
        <dbReference type="PIRSR" id="PIRSR615500-1"/>
    </source>
</evidence>
<dbReference type="AlphaFoldDB" id="A0A9P3H6M8"/>